<evidence type="ECO:0000313" key="1">
    <source>
        <dbReference type="EMBL" id="CCO48980.1"/>
    </source>
</evidence>
<accession>A0AAV2VW72</accession>
<dbReference type="AlphaFoldDB" id="A0AAV2VW72"/>
<name>A0AAV2VW72_9VIBR</name>
<proteinExistence type="predicted"/>
<dbReference type="Proteomes" id="UP000018211">
    <property type="component" value="Unassembled WGS sequence"/>
</dbReference>
<protein>
    <submittedName>
        <fullName evidence="1">Uncharacterized protein</fullName>
    </submittedName>
</protein>
<comment type="caution">
    <text evidence="1">The sequence shown here is derived from an EMBL/GenBank/DDBJ whole genome shotgun (WGS) entry which is preliminary data.</text>
</comment>
<evidence type="ECO:0000313" key="2">
    <source>
        <dbReference type="Proteomes" id="UP000018211"/>
    </source>
</evidence>
<dbReference type="RefSeq" id="WP_022613278.1">
    <property type="nucleotide sequence ID" value="NZ_LK391965.1"/>
</dbReference>
<organism evidence="1 2">
    <name type="scientific">Vibrio nigripulchritudo SOn1</name>
    <dbReference type="NCBI Taxonomy" id="1238450"/>
    <lineage>
        <taxon>Bacteria</taxon>
        <taxon>Pseudomonadati</taxon>
        <taxon>Pseudomonadota</taxon>
        <taxon>Gammaproteobacteria</taxon>
        <taxon>Vibrionales</taxon>
        <taxon>Vibrionaceae</taxon>
        <taxon>Vibrio</taxon>
    </lineage>
</organism>
<dbReference type="EMBL" id="CAOF01000171">
    <property type="protein sequence ID" value="CCO48980.1"/>
    <property type="molecule type" value="Genomic_DNA"/>
</dbReference>
<gene>
    <name evidence="1" type="ORF">VIBNISOn1_760001</name>
</gene>
<sequence length="116" mass="13138">MIVFDLSSACTISHLFKDSAVQTTTDFFLEDGNKRYRLVDVKNLLEEFEGNGMFQSVFIGYRLTFDDGRAVKIDTIKSTATLISSQNESTGVPDRESFDPNSIQDWTKAGINKYMF</sequence>
<reference evidence="1 2" key="1">
    <citation type="journal article" date="2013" name="ISME J.">
        <title>Comparative genomics of pathogenic lineages of Vibrio nigripulchritudo identifies virulence-associated traits.</title>
        <authorList>
            <person name="Goudenege D."/>
            <person name="Labreuche Y."/>
            <person name="Krin E."/>
            <person name="Ansquer D."/>
            <person name="Mangenot S."/>
            <person name="Calteau A."/>
            <person name="Medigue C."/>
            <person name="Mazel D."/>
            <person name="Polz M.F."/>
            <person name="Le Roux F."/>
        </authorList>
    </citation>
    <scope>NUCLEOTIDE SEQUENCE [LARGE SCALE GENOMIC DNA]</scope>
    <source>
        <strain evidence="1 2">SOn1</strain>
    </source>
</reference>